<sequence length="163" mass="18969">MVKRALNQVKRLDRGQSPKGKGGKVPRCGLCGKTGNLTKTKCCNHWICDDEDQYRLFSFAHNSCSRNHRRYTLCAAHDVEGHEGRWQDCQQCREMFETEMYVYYGTNEYNFEKLPNPPKYRPTHCAECNRVIRLGYDGYSHGPEGYLCEKCTNKKFGELTPLR</sequence>
<comment type="caution">
    <text evidence="2">The sequence shown here is derived from an EMBL/GenBank/DDBJ whole genome shotgun (WGS) entry which is preliminary data.</text>
</comment>
<feature type="region of interest" description="Disordered" evidence="1">
    <location>
        <begin position="1"/>
        <end position="24"/>
    </location>
</feature>
<evidence type="ECO:0000313" key="2">
    <source>
        <dbReference type="EMBL" id="MCM1984430.1"/>
    </source>
</evidence>
<name>A0ABD4T834_9CYAN</name>
<evidence type="ECO:0008006" key="4">
    <source>
        <dbReference type="Google" id="ProtNLM"/>
    </source>
</evidence>
<organism evidence="2 3">
    <name type="scientific">Lyngbya confervoides BDU141951</name>
    <dbReference type="NCBI Taxonomy" id="1574623"/>
    <lineage>
        <taxon>Bacteria</taxon>
        <taxon>Bacillati</taxon>
        <taxon>Cyanobacteriota</taxon>
        <taxon>Cyanophyceae</taxon>
        <taxon>Oscillatoriophycideae</taxon>
        <taxon>Oscillatoriales</taxon>
        <taxon>Microcoleaceae</taxon>
        <taxon>Lyngbya</taxon>
    </lineage>
</organism>
<accession>A0ABD4T834</accession>
<gene>
    <name evidence="2" type="ORF">QQ91_0016530</name>
</gene>
<protein>
    <recommendedName>
        <fullName evidence="4">HNH endonuclease</fullName>
    </recommendedName>
</protein>
<evidence type="ECO:0000256" key="1">
    <source>
        <dbReference type="SAM" id="MobiDB-lite"/>
    </source>
</evidence>
<dbReference type="AlphaFoldDB" id="A0ABD4T834"/>
<dbReference type="RefSeq" id="WP_166283168.1">
    <property type="nucleotide sequence ID" value="NZ_JTHE03000095.1"/>
</dbReference>
<reference evidence="2 3" key="1">
    <citation type="journal article" date="2015" name="Genome Announc.">
        <title>Draft Genome Sequence of Filamentous Marine Cyanobacterium Lyngbya confervoides Strain BDU141951.</title>
        <authorList>
            <person name="Chandrababunaidu M.M."/>
            <person name="Sen D."/>
            <person name="Tripathy S."/>
        </authorList>
    </citation>
    <scope>NUCLEOTIDE SEQUENCE [LARGE SCALE GENOMIC DNA]</scope>
    <source>
        <strain evidence="2 3">BDU141951</strain>
    </source>
</reference>
<dbReference type="EMBL" id="JTHE03000095">
    <property type="protein sequence ID" value="MCM1984430.1"/>
    <property type="molecule type" value="Genomic_DNA"/>
</dbReference>
<keyword evidence="3" id="KW-1185">Reference proteome</keyword>
<dbReference type="Proteomes" id="UP000031561">
    <property type="component" value="Unassembled WGS sequence"/>
</dbReference>
<proteinExistence type="predicted"/>
<evidence type="ECO:0000313" key="3">
    <source>
        <dbReference type="Proteomes" id="UP000031561"/>
    </source>
</evidence>